<accession>A0A317D9N4</accession>
<dbReference type="EMBL" id="QGKR01000179">
    <property type="protein sequence ID" value="PWR09355.1"/>
    <property type="molecule type" value="Genomic_DNA"/>
</dbReference>
<comment type="caution">
    <text evidence="1">The sequence shown here is derived from an EMBL/GenBank/DDBJ whole genome shotgun (WGS) entry which is preliminary data.</text>
</comment>
<evidence type="ECO:0000313" key="2">
    <source>
        <dbReference type="Proteomes" id="UP000245410"/>
    </source>
</evidence>
<dbReference type="AlphaFoldDB" id="A0A317D9N4"/>
<dbReference type="Proteomes" id="UP000245410">
    <property type="component" value="Unassembled WGS sequence"/>
</dbReference>
<name>A0A317D9N4_9ACTN</name>
<sequence>MLTLAGLTLGAGVVTIGSHPTAASAAPSEPASPTVRLEPVADDPVVVLSGTSTAVASYPRQLAVRLVNEGGALPVGTTVTLTFDQRLYAPLTPAVITMAGRQVATTSAVAAIAETGMTEYTLTLQESLPAVTAPAASAVAVVGTVRTATYPRDLLHRPQVGAVKIDRPSHQPLSRRELRPSSNVRTKIGRVPWGFELSGGWARHVWGVERQFVYFHPQSITITATGPGSAPMDTAFTVSLDPRLVQEIEVAALQLNGKRIDGRIRRVSSLRDGAAYVSRWRTSVKLKKGDVLDVRLTSRLATPTAGLTTIKHPLVEIDELSLEPSQRQTGRTTLTCLDSVWGA</sequence>
<organism evidence="1 2">
    <name type="scientific">Micromonospora acroterricola</name>
    <dbReference type="NCBI Taxonomy" id="2202421"/>
    <lineage>
        <taxon>Bacteria</taxon>
        <taxon>Bacillati</taxon>
        <taxon>Actinomycetota</taxon>
        <taxon>Actinomycetes</taxon>
        <taxon>Micromonosporales</taxon>
        <taxon>Micromonosporaceae</taxon>
        <taxon>Micromonospora</taxon>
    </lineage>
</organism>
<proteinExistence type="predicted"/>
<evidence type="ECO:0000313" key="1">
    <source>
        <dbReference type="EMBL" id="PWR09355.1"/>
    </source>
</evidence>
<keyword evidence="2" id="KW-1185">Reference proteome</keyword>
<reference evidence="1 2" key="1">
    <citation type="submission" date="2018-05" db="EMBL/GenBank/DDBJ databases">
        <title>Micromonospora atacamensis sp. nov., a novel actinobacteria isolated from high altitude Atacama Desert soil.</title>
        <authorList>
            <person name="Carro L."/>
            <person name="Golinska P."/>
            <person name="Klenk H.-P."/>
            <person name="Goodfellow M."/>
        </authorList>
    </citation>
    <scope>NUCLEOTIDE SEQUENCE [LARGE SCALE GENOMIC DNA]</scope>
    <source>
        <strain evidence="1 2">5R2A7</strain>
    </source>
</reference>
<protein>
    <submittedName>
        <fullName evidence="1">Uncharacterized protein</fullName>
    </submittedName>
</protein>
<gene>
    <name evidence="1" type="ORF">DKT68_12390</name>
</gene>